<proteinExistence type="predicted"/>
<protein>
    <recommendedName>
        <fullName evidence="1">Heterokaryon incompatibility domain-containing protein</fullName>
    </recommendedName>
</protein>
<sequence>IRLLVLYPEKYSDNVVCELVHAELNDEPNYEAVSHTWADETGDAFSSKTIWRPQKALYVTVNRKAALKRIQQKGLKRTIWIGSVCIYQHNVHERNHKVNQVKDTYVKASQVLIYSDEAAECSNLLLDTLDGTKLQPNQYTSRRSKPLRQKYSLAQVVQEFLSRRWFHRIWVLQKAIVARRMVMIAAKTTLAAI</sequence>
<dbReference type="OrthoDB" id="2157530at2759"/>
<gene>
    <name evidence="2" type="ORF">K469DRAFT_554307</name>
</gene>
<feature type="domain" description="Heterokaryon incompatibility" evidence="1">
    <location>
        <begin position="30"/>
        <end position="173"/>
    </location>
</feature>
<dbReference type="Pfam" id="PF06985">
    <property type="entry name" value="HET"/>
    <property type="match status" value="1"/>
</dbReference>
<keyword evidence="3" id="KW-1185">Reference proteome</keyword>
<evidence type="ECO:0000313" key="3">
    <source>
        <dbReference type="Proteomes" id="UP000800200"/>
    </source>
</evidence>
<dbReference type="PANTHER" id="PTHR24148:SF79">
    <property type="entry name" value="HETEROKARYON INCOMPATIBILITY DOMAIN-CONTAINING PROTEIN"/>
    <property type="match status" value="1"/>
</dbReference>
<evidence type="ECO:0000259" key="1">
    <source>
        <dbReference type="Pfam" id="PF06985"/>
    </source>
</evidence>
<dbReference type="EMBL" id="ML994615">
    <property type="protein sequence ID" value="KAF2192462.1"/>
    <property type="molecule type" value="Genomic_DNA"/>
</dbReference>
<accession>A0A6A6ENB8</accession>
<evidence type="ECO:0000313" key="2">
    <source>
        <dbReference type="EMBL" id="KAF2192462.1"/>
    </source>
</evidence>
<dbReference type="Proteomes" id="UP000800200">
    <property type="component" value="Unassembled WGS sequence"/>
</dbReference>
<dbReference type="PANTHER" id="PTHR24148">
    <property type="entry name" value="ANKYRIN REPEAT DOMAIN-CONTAINING PROTEIN 39 HOMOLOG-RELATED"/>
    <property type="match status" value="1"/>
</dbReference>
<dbReference type="InterPro" id="IPR052895">
    <property type="entry name" value="HetReg/Transcr_Mod"/>
</dbReference>
<dbReference type="InterPro" id="IPR010730">
    <property type="entry name" value="HET"/>
</dbReference>
<feature type="non-terminal residue" evidence="2">
    <location>
        <position position="1"/>
    </location>
</feature>
<reference evidence="2" key="1">
    <citation type="journal article" date="2020" name="Stud. Mycol.">
        <title>101 Dothideomycetes genomes: a test case for predicting lifestyles and emergence of pathogens.</title>
        <authorList>
            <person name="Haridas S."/>
            <person name="Albert R."/>
            <person name="Binder M."/>
            <person name="Bloem J."/>
            <person name="Labutti K."/>
            <person name="Salamov A."/>
            <person name="Andreopoulos B."/>
            <person name="Baker S."/>
            <person name="Barry K."/>
            <person name="Bills G."/>
            <person name="Bluhm B."/>
            <person name="Cannon C."/>
            <person name="Castanera R."/>
            <person name="Culley D."/>
            <person name="Daum C."/>
            <person name="Ezra D."/>
            <person name="Gonzalez J."/>
            <person name="Henrissat B."/>
            <person name="Kuo A."/>
            <person name="Liang C."/>
            <person name="Lipzen A."/>
            <person name="Lutzoni F."/>
            <person name="Magnuson J."/>
            <person name="Mondo S."/>
            <person name="Nolan M."/>
            <person name="Ohm R."/>
            <person name="Pangilinan J."/>
            <person name="Park H.-J."/>
            <person name="Ramirez L."/>
            <person name="Alfaro M."/>
            <person name="Sun H."/>
            <person name="Tritt A."/>
            <person name="Yoshinaga Y."/>
            <person name="Zwiers L.-H."/>
            <person name="Turgeon B."/>
            <person name="Goodwin S."/>
            <person name="Spatafora J."/>
            <person name="Crous P."/>
            <person name="Grigoriev I."/>
        </authorList>
    </citation>
    <scope>NUCLEOTIDE SEQUENCE</scope>
    <source>
        <strain evidence="2">CBS 207.26</strain>
    </source>
</reference>
<name>A0A6A6ENB8_9PEZI</name>
<organism evidence="2 3">
    <name type="scientific">Zopfia rhizophila CBS 207.26</name>
    <dbReference type="NCBI Taxonomy" id="1314779"/>
    <lineage>
        <taxon>Eukaryota</taxon>
        <taxon>Fungi</taxon>
        <taxon>Dikarya</taxon>
        <taxon>Ascomycota</taxon>
        <taxon>Pezizomycotina</taxon>
        <taxon>Dothideomycetes</taxon>
        <taxon>Dothideomycetes incertae sedis</taxon>
        <taxon>Zopfiaceae</taxon>
        <taxon>Zopfia</taxon>
    </lineage>
</organism>
<dbReference type="AlphaFoldDB" id="A0A6A6ENB8"/>